<dbReference type="InterPro" id="IPR011249">
    <property type="entry name" value="Metalloenz_LuxS/M16"/>
</dbReference>
<dbReference type="InterPro" id="IPR050361">
    <property type="entry name" value="MPP/UQCRC_Complex"/>
</dbReference>
<dbReference type="Gene3D" id="3.30.830.10">
    <property type="entry name" value="Metalloenzyme, LuxS/M16 peptidase-like"/>
    <property type="match status" value="2"/>
</dbReference>
<dbReference type="EMBL" id="JAEMHL010000005">
    <property type="protein sequence ID" value="MBJ6750883.1"/>
    <property type="molecule type" value="Genomic_DNA"/>
</dbReference>
<feature type="chain" id="PRO_5046620304" evidence="1">
    <location>
        <begin position="36"/>
        <end position="507"/>
    </location>
</feature>
<dbReference type="PANTHER" id="PTHR11851">
    <property type="entry name" value="METALLOPROTEASE"/>
    <property type="match status" value="1"/>
</dbReference>
<proteinExistence type="predicted"/>
<gene>
    <name evidence="4" type="ORF">JFN91_11720</name>
</gene>
<dbReference type="InterPro" id="IPR011765">
    <property type="entry name" value="Pept_M16_N"/>
</dbReference>
<keyword evidence="5" id="KW-1185">Reference proteome</keyword>
<dbReference type="InterPro" id="IPR007863">
    <property type="entry name" value="Peptidase_M16_C"/>
</dbReference>
<evidence type="ECO:0000313" key="4">
    <source>
        <dbReference type="EMBL" id="MBJ6750883.1"/>
    </source>
</evidence>
<reference evidence="4 5" key="1">
    <citation type="submission" date="2020-12" db="EMBL/GenBank/DDBJ databases">
        <title>Geomonas sp. Red421, isolated from paddy soil.</title>
        <authorList>
            <person name="Xu Z."/>
            <person name="Zhang Z."/>
            <person name="Masuda Y."/>
            <person name="Itoh H."/>
            <person name="Senoo K."/>
        </authorList>
    </citation>
    <scope>NUCLEOTIDE SEQUENCE [LARGE SCALE GENOMIC DNA]</scope>
    <source>
        <strain evidence="4 5">Red421</strain>
    </source>
</reference>
<comment type="caution">
    <text evidence="4">The sequence shown here is derived from an EMBL/GenBank/DDBJ whole genome shotgun (WGS) entry which is preliminary data.</text>
</comment>
<organism evidence="4 5">
    <name type="scientific">Geomonas anaerohicana</name>
    <dbReference type="NCBI Taxonomy" id="2798583"/>
    <lineage>
        <taxon>Bacteria</taxon>
        <taxon>Pseudomonadati</taxon>
        <taxon>Thermodesulfobacteriota</taxon>
        <taxon>Desulfuromonadia</taxon>
        <taxon>Geobacterales</taxon>
        <taxon>Geobacteraceae</taxon>
        <taxon>Geomonas</taxon>
    </lineage>
</organism>
<dbReference type="PANTHER" id="PTHR11851:SF225">
    <property type="entry name" value="NON-PEPTIDASE HOMOLOG YMXG"/>
    <property type="match status" value="1"/>
</dbReference>
<accession>A0ABS0YEY4</accession>
<feature type="signal peptide" evidence="1">
    <location>
        <begin position="1"/>
        <end position="35"/>
    </location>
</feature>
<dbReference type="Pfam" id="PF05193">
    <property type="entry name" value="Peptidase_M16_C"/>
    <property type="match status" value="1"/>
</dbReference>
<dbReference type="Pfam" id="PF00675">
    <property type="entry name" value="Peptidase_M16"/>
    <property type="match status" value="1"/>
</dbReference>
<evidence type="ECO:0000313" key="5">
    <source>
        <dbReference type="Proteomes" id="UP000614714"/>
    </source>
</evidence>
<feature type="domain" description="Peptidase M16 C-terminal" evidence="3">
    <location>
        <begin position="241"/>
        <end position="416"/>
    </location>
</feature>
<keyword evidence="1" id="KW-0732">Signal</keyword>
<dbReference type="RefSeq" id="WP_199389372.1">
    <property type="nucleotide sequence ID" value="NZ_JAEMHL010000005.1"/>
</dbReference>
<dbReference type="Proteomes" id="UP000614714">
    <property type="component" value="Unassembled WGS sequence"/>
</dbReference>
<protein>
    <submittedName>
        <fullName evidence="4">Insulinase family protein</fullName>
    </submittedName>
</protein>
<evidence type="ECO:0000256" key="1">
    <source>
        <dbReference type="SAM" id="SignalP"/>
    </source>
</evidence>
<sequence length="507" mass="56213">MTSISNHLFSRFNQARFAAFALLLAFSCAASEANAFRSSAIAEAKLDAISGWPQAAPAAPANPRTMTFPQLKFQIPKTERVQLKNGMVVYLLPDRELPIVNLTSYLNVGSIYEPDAKVGLASLTGATLRSGGTLKTAPEKLDRELEFMASSIESGMNSDNASVSFSTLSRNLDRTLTLFAEVVREPAFDPARFELAKSHAIEGIRRQNDDPKGVAGRELTRAIYAGHPLGRIPTVATVNAITRDDLIAFHKRYFYPANMILAVSGDFDRAELLKKLEALFGDWPNQSAPFPVLPKPNEEMTPAVLHVQKEVNQSVIRMGHLGIDKNNPDLYAIKVMDYILGGGFTSRLTQEIRSNQGLAYNVDAYFDPGRRFKGPFIAETETKVESTARTIKLLESIITGMTQAEVSEAELQLAKDSIINSFIFAFEKSSSVVAQQARLEFYGYPKGYLENYRDNIARVTRADVLRVAKQYLRPDAMKLVVVGDEKKFDQPLSKFGKVQEIKLNNNK</sequence>
<evidence type="ECO:0000259" key="2">
    <source>
        <dbReference type="Pfam" id="PF00675"/>
    </source>
</evidence>
<evidence type="ECO:0000259" key="3">
    <source>
        <dbReference type="Pfam" id="PF05193"/>
    </source>
</evidence>
<feature type="domain" description="Peptidase M16 N-terminal" evidence="2">
    <location>
        <begin position="101"/>
        <end position="231"/>
    </location>
</feature>
<name>A0ABS0YEY4_9BACT</name>
<dbReference type="SUPFAM" id="SSF63411">
    <property type="entry name" value="LuxS/MPP-like metallohydrolase"/>
    <property type="match status" value="2"/>
</dbReference>